<dbReference type="HOGENOM" id="CLU_143319_0_0_10"/>
<dbReference type="eggNOG" id="ENOG5033Q93">
    <property type="taxonomic scope" value="Bacteria"/>
</dbReference>
<dbReference type="RefSeq" id="WP_004328632.1">
    <property type="nucleotide sequence ID" value="NZ_DS499577.1"/>
</dbReference>
<dbReference type="EMBL" id="ABFK02000020">
    <property type="protein sequence ID" value="EDS03051.1"/>
    <property type="molecule type" value="Genomic_DNA"/>
</dbReference>
<gene>
    <name evidence="1" type="ORF">ALIPUT_02589</name>
</gene>
<evidence type="ECO:0000313" key="1">
    <source>
        <dbReference type="EMBL" id="EDS03051.1"/>
    </source>
</evidence>
<dbReference type="GeneID" id="73804311"/>
<dbReference type="AlphaFoldDB" id="B0MZL5"/>
<accession>B0MZL5</accession>
<dbReference type="Proteomes" id="UP000005819">
    <property type="component" value="Unassembled WGS sequence"/>
</dbReference>
<organism evidence="1 2">
    <name type="scientific">Alistipes putredinis DSM 17216</name>
    <dbReference type="NCBI Taxonomy" id="445970"/>
    <lineage>
        <taxon>Bacteria</taxon>
        <taxon>Pseudomonadati</taxon>
        <taxon>Bacteroidota</taxon>
        <taxon>Bacteroidia</taxon>
        <taxon>Bacteroidales</taxon>
        <taxon>Rikenellaceae</taxon>
        <taxon>Alistipes</taxon>
    </lineage>
</organism>
<proteinExistence type="predicted"/>
<protein>
    <submittedName>
        <fullName evidence="1">Uncharacterized protein</fullName>
    </submittedName>
</protein>
<dbReference type="OrthoDB" id="1037110at2"/>
<name>B0MZL5_9BACT</name>
<reference evidence="1" key="1">
    <citation type="submission" date="2007-10" db="EMBL/GenBank/DDBJ databases">
        <authorList>
            <person name="Fulton L."/>
            <person name="Clifton S."/>
            <person name="Fulton B."/>
            <person name="Xu J."/>
            <person name="Minx P."/>
            <person name="Pepin K.H."/>
            <person name="Johnson M."/>
            <person name="Thiruvilangam P."/>
            <person name="Bhonagiri V."/>
            <person name="Nash W.E."/>
            <person name="Mardis E.R."/>
            <person name="Wilson R.K."/>
        </authorList>
    </citation>
    <scope>NUCLEOTIDE SEQUENCE [LARGE SCALE GENOMIC DNA]</scope>
    <source>
        <strain evidence="1">DSM 17216</strain>
    </source>
</reference>
<sequence length="146" mass="16726">MKAIENHQGFRLRFGEFPDLLFTVTDARTYFDMTHFLQSMKLEPEEKITEFTEGFALWIEHLGKMYGIQPDERLAVDAASGHFLAEESFALPFLCCADPVFGVYLLESMSQMMLVGIVCSDSYILMQAQQRFTAEELNPTSNPHEQ</sequence>
<comment type="caution">
    <text evidence="1">The sequence shown here is derived from an EMBL/GenBank/DDBJ whole genome shotgun (WGS) entry which is preliminary data.</text>
</comment>
<evidence type="ECO:0000313" key="2">
    <source>
        <dbReference type="Proteomes" id="UP000005819"/>
    </source>
</evidence>
<reference evidence="1" key="2">
    <citation type="submission" date="2013-09" db="EMBL/GenBank/DDBJ databases">
        <title>Draft genome sequence of Alistipes putredinis (DSM 17216).</title>
        <authorList>
            <person name="Sudarsanam P."/>
            <person name="Ley R."/>
            <person name="Guruge J."/>
            <person name="Turnbaugh P.J."/>
            <person name="Mahowald M."/>
            <person name="Liep D."/>
            <person name="Gordon J."/>
        </authorList>
    </citation>
    <scope>NUCLEOTIDE SEQUENCE</scope>
    <source>
        <strain evidence="1">DSM 17216</strain>
    </source>
</reference>
<keyword evidence="2" id="KW-1185">Reference proteome</keyword>